<organism evidence="2 3">
    <name type="scientific">Pyrus ussuriensis x Pyrus communis</name>
    <dbReference type="NCBI Taxonomy" id="2448454"/>
    <lineage>
        <taxon>Eukaryota</taxon>
        <taxon>Viridiplantae</taxon>
        <taxon>Streptophyta</taxon>
        <taxon>Embryophyta</taxon>
        <taxon>Tracheophyta</taxon>
        <taxon>Spermatophyta</taxon>
        <taxon>Magnoliopsida</taxon>
        <taxon>eudicotyledons</taxon>
        <taxon>Gunneridae</taxon>
        <taxon>Pentapetalae</taxon>
        <taxon>rosids</taxon>
        <taxon>fabids</taxon>
        <taxon>Rosales</taxon>
        <taxon>Rosaceae</taxon>
        <taxon>Amygdaloideae</taxon>
        <taxon>Maleae</taxon>
        <taxon>Pyrus</taxon>
    </lineage>
</organism>
<name>A0A5N5H7R0_9ROSA</name>
<dbReference type="Proteomes" id="UP000327157">
    <property type="component" value="Chromosome 4"/>
</dbReference>
<keyword evidence="3" id="KW-1185">Reference proteome</keyword>
<reference evidence="2 3" key="3">
    <citation type="submission" date="2019-11" db="EMBL/GenBank/DDBJ databases">
        <title>A de novo genome assembly of a pear dwarfing rootstock.</title>
        <authorList>
            <person name="Wang F."/>
            <person name="Wang J."/>
            <person name="Li S."/>
            <person name="Zhang Y."/>
            <person name="Fang M."/>
            <person name="Ma L."/>
            <person name="Zhao Y."/>
            <person name="Jiang S."/>
        </authorList>
    </citation>
    <scope>NUCLEOTIDE SEQUENCE [LARGE SCALE GENOMIC DNA]</scope>
    <source>
        <strain evidence="2">S2</strain>
        <tissue evidence="2">Leaf</tissue>
    </source>
</reference>
<dbReference type="AlphaFoldDB" id="A0A5N5H7R0"/>
<reference evidence="2 3" key="1">
    <citation type="submission" date="2019-09" db="EMBL/GenBank/DDBJ databases">
        <authorList>
            <person name="Ou C."/>
        </authorList>
    </citation>
    <scope>NUCLEOTIDE SEQUENCE [LARGE SCALE GENOMIC DNA]</scope>
    <source>
        <strain evidence="2">S2</strain>
        <tissue evidence="2">Leaf</tissue>
    </source>
</reference>
<feature type="compositionally biased region" description="Polar residues" evidence="1">
    <location>
        <begin position="172"/>
        <end position="181"/>
    </location>
</feature>
<accession>A0A5N5H7R0</accession>
<gene>
    <name evidence="2" type="ORF">D8674_024725</name>
</gene>
<proteinExistence type="predicted"/>
<evidence type="ECO:0000313" key="2">
    <source>
        <dbReference type="EMBL" id="KAB2622543.1"/>
    </source>
</evidence>
<evidence type="ECO:0000256" key="1">
    <source>
        <dbReference type="SAM" id="MobiDB-lite"/>
    </source>
</evidence>
<dbReference type="EMBL" id="SMOL01000231">
    <property type="protein sequence ID" value="KAB2622543.1"/>
    <property type="molecule type" value="Genomic_DNA"/>
</dbReference>
<protein>
    <submittedName>
        <fullName evidence="2">S2-RNase</fullName>
    </submittedName>
</protein>
<reference evidence="3" key="2">
    <citation type="submission" date="2019-10" db="EMBL/GenBank/DDBJ databases">
        <title>A de novo genome assembly of a pear dwarfing rootstock.</title>
        <authorList>
            <person name="Wang F."/>
            <person name="Wang J."/>
            <person name="Li S."/>
            <person name="Zhang Y."/>
            <person name="Fang M."/>
            <person name="Ma L."/>
            <person name="Zhao Y."/>
            <person name="Jiang S."/>
        </authorList>
    </citation>
    <scope>NUCLEOTIDE SEQUENCE [LARGE SCALE GENOMIC DNA]</scope>
</reference>
<comment type="caution">
    <text evidence="2">The sequence shown here is derived from an EMBL/GenBank/DDBJ whole genome shotgun (WGS) entry which is preliminary data.</text>
</comment>
<evidence type="ECO:0000313" key="3">
    <source>
        <dbReference type="Proteomes" id="UP000327157"/>
    </source>
</evidence>
<feature type="region of interest" description="Disordered" evidence="1">
    <location>
        <begin position="76"/>
        <end position="181"/>
    </location>
</feature>
<feature type="compositionally biased region" description="Basic and acidic residues" evidence="1">
    <location>
        <begin position="98"/>
        <end position="116"/>
    </location>
</feature>
<sequence length="181" mass="20474">MGRYLVILYAKTKEGLNIQVKESPTSSKKSEGKVTNEDLQATMMQVIRSMEKISLETMGEVNRLCSLTRTLQRKLELEYSPPEEEAKEPTTPPPPTRKKNEQTRTSHQEEIRKEPQESCLPNLLPPPLEKTLPIQPEGTSTKSLLEDGRKPSPYQPPSLVNKGENKLVGGRTMQQEMFSRA</sequence>